<dbReference type="PANTHER" id="PTHR35273:SF2">
    <property type="entry name" value="ALPHA-GALACTOSIDASE"/>
    <property type="match status" value="1"/>
</dbReference>
<dbReference type="Gene3D" id="3.20.20.70">
    <property type="entry name" value="Aldolase class I"/>
    <property type="match status" value="1"/>
</dbReference>
<comment type="caution">
    <text evidence="3">The sequence shown here is derived from an EMBL/GenBank/DDBJ whole genome shotgun (WGS) entry which is preliminary data.</text>
</comment>
<keyword evidence="1" id="KW-0732">Signal</keyword>
<gene>
    <name evidence="3" type="ORF">C3B59_06045</name>
</gene>
<dbReference type="OrthoDB" id="319933at2"/>
<sequence>MTRRRMRSLRAAARRRVCVVGVLVGLALSGCASGPMPASGPVPPPVGGGLDYQLGGAYDPAAGVDIVVRDSTDEPAAGLYSVCYLNGFQTQPADSQRMLEDSPELILTAGGGPVRDENWPDELLFDTGSAGKRTALAALLLPLLTNCARSGFDAVEIDNLDSYTRSAGLLTAEDNVAFARILVTAAHDVGLAIGQKNAADLAEPLAELFDFAVAEECDRWQECGLYRAAYGDRVLAIEYTDDLRVDFAAVCAVPDRPRSMILRDRDLVVAGAPGYAYERC</sequence>
<protein>
    <recommendedName>
        <fullName evidence="2">Glycoside-hydrolase family GH114 TIM-barrel domain-containing protein</fullName>
    </recommendedName>
</protein>
<evidence type="ECO:0000256" key="1">
    <source>
        <dbReference type="SAM" id="SignalP"/>
    </source>
</evidence>
<organism evidence="3 4">
    <name type="scientific">Cryobacterium zongtaii</name>
    <dbReference type="NCBI Taxonomy" id="1259217"/>
    <lineage>
        <taxon>Bacteria</taxon>
        <taxon>Bacillati</taxon>
        <taxon>Actinomycetota</taxon>
        <taxon>Actinomycetes</taxon>
        <taxon>Micrococcales</taxon>
        <taxon>Microbacteriaceae</taxon>
        <taxon>Cryobacterium</taxon>
    </lineage>
</organism>
<dbReference type="PANTHER" id="PTHR35273">
    <property type="entry name" value="ALPHA-1,4 POLYGALACTOSAMINIDASE, PUTATIVE (AFU_ORTHOLOGUE AFUA_3G07890)-RELATED"/>
    <property type="match status" value="1"/>
</dbReference>
<feature type="domain" description="Glycoside-hydrolase family GH114 TIM-barrel" evidence="2">
    <location>
        <begin position="51"/>
        <end position="268"/>
    </location>
</feature>
<dbReference type="PROSITE" id="PS51257">
    <property type="entry name" value="PROKAR_LIPOPROTEIN"/>
    <property type="match status" value="1"/>
</dbReference>
<evidence type="ECO:0000313" key="3">
    <source>
        <dbReference type="EMBL" id="POH68736.1"/>
    </source>
</evidence>
<accession>A0A2S3ZK82</accession>
<evidence type="ECO:0000313" key="4">
    <source>
        <dbReference type="Proteomes" id="UP000237104"/>
    </source>
</evidence>
<dbReference type="EMBL" id="PPXF01000024">
    <property type="protein sequence ID" value="POH68736.1"/>
    <property type="molecule type" value="Genomic_DNA"/>
</dbReference>
<dbReference type="SUPFAM" id="SSF51445">
    <property type="entry name" value="(Trans)glycosidases"/>
    <property type="match status" value="1"/>
</dbReference>
<reference evidence="3 4" key="1">
    <citation type="submission" date="2018-01" db="EMBL/GenBank/DDBJ databases">
        <title>Cryobacterium sp. nov., from glaciers in China.</title>
        <authorList>
            <person name="Liu Q."/>
            <person name="Xin Y.-H."/>
        </authorList>
    </citation>
    <scope>NUCLEOTIDE SEQUENCE [LARGE SCALE GENOMIC DNA]</scope>
    <source>
        <strain evidence="3 4">TMB1-8</strain>
    </source>
</reference>
<evidence type="ECO:0000259" key="2">
    <source>
        <dbReference type="Pfam" id="PF03537"/>
    </source>
</evidence>
<feature type="signal peptide" evidence="1">
    <location>
        <begin position="1"/>
        <end position="32"/>
    </location>
</feature>
<dbReference type="InterPro" id="IPR004352">
    <property type="entry name" value="GH114_TIM-barrel"/>
</dbReference>
<dbReference type="Pfam" id="PF03537">
    <property type="entry name" value="Glyco_hydro_114"/>
    <property type="match status" value="1"/>
</dbReference>
<name>A0A2S3ZK82_9MICO</name>
<dbReference type="InterPro" id="IPR017853">
    <property type="entry name" value="GH"/>
</dbReference>
<proteinExistence type="predicted"/>
<dbReference type="AlphaFoldDB" id="A0A2S3ZK82"/>
<feature type="chain" id="PRO_5039215432" description="Glycoside-hydrolase family GH114 TIM-barrel domain-containing protein" evidence="1">
    <location>
        <begin position="33"/>
        <end position="280"/>
    </location>
</feature>
<dbReference type="InterPro" id="IPR013785">
    <property type="entry name" value="Aldolase_TIM"/>
</dbReference>
<dbReference type="Proteomes" id="UP000237104">
    <property type="component" value="Unassembled WGS sequence"/>
</dbReference>